<dbReference type="RefSeq" id="WP_189579634.1">
    <property type="nucleotide sequence ID" value="NZ_BMYF01000006.1"/>
</dbReference>
<keyword evidence="2" id="KW-1185">Reference proteome</keyword>
<dbReference type="EMBL" id="BMYF01000006">
    <property type="protein sequence ID" value="GHB33161.1"/>
    <property type="molecule type" value="Genomic_DNA"/>
</dbReference>
<comment type="caution">
    <text evidence="1">The sequence shown here is derived from an EMBL/GenBank/DDBJ whole genome shotgun (WGS) entry which is preliminary data.</text>
</comment>
<name>A0A8J3G511_9BACT</name>
<protein>
    <submittedName>
        <fullName evidence="1">Uncharacterized protein</fullName>
    </submittedName>
</protein>
<evidence type="ECO:0000313" key="1">
    <source>
        <dbReference type="EMBL" id="GHB33161.1"/>
    </source>
</evidence>
<sequence>MERSRPLKEIMVLDKELNVLAEHLFEAFGVHSSDNFLVGKVGLYVSTNNMSRDDFSDEVMSYKLLTYNSRIAHFE</sequence>
<organism evidence="1 2">
    <name type="scientific">Mongoliitalea lutea</name>
    <dbReference type="NCBI Taxonomy" id="849756"/>
    <lineage>
        <taxon>Bacteria</taxon>
        <taxon>Pseudomonadati</taxon>
        <taxon>Bacteroidota</taxon>
        <taxon>Cytophagia</taxon>
        <taxon>Cytophagales</taxon>
        <taxon>Cyclobacteriaceae</taxon>
        <taxon>Mongoliitalea</taxon>
    </lineage>
</organism>
<proteinExistence type="predicted"/>
<gene>
    <name evidence="1" type="ORF">GCM10008106_12610</name>
</gene>
<dbReference type="Proteomes" id="UP000642809">
    <property type="component" value="Unassembled WGS sequence"/>
</dbReference>
<dbReference type="AlphaFoldDB" id="A0A8J3G511"/>
<evidence type="ECO:0000313" key="2">
    <source>
        <dbReference type="Proteomes" id="UP000642809"/>
    </source>
</evidence>
<reference evidence="1" key="2">
    <citation type="submission" date="2020-09" db="EMBL/GenBank/DDBJ databases">
        <authorList>
            <person name="Sun Q."/>
            <person name="Kim S."/>
        </authorList>
    </citation>
    <scope>NUCLEOTIDE SEQUENCE</scope>
    <source>
        <strain evidence="1">KCTC 23224</strain>
    </source>
</reference>
<reference evidence="1" key="1">
    <citation type="journal article" date="2014" name="Int. J. Syst. Evol. Microbiol.">
        <title>Complete genome sequence of Corynebacterium casei LMG S-19264T (=DSM 44701T), isolated from a smear-ripened cheese.</title>
        <authorList>
            <consortium name="US DOE Joint Genome Institute (JGI-PGF)"/>
            <person name="Walter F."/>
            <person name="Albersmeier A."/>
            <person name="Kalinowski J."/>
            <person name="Ruckert C."/>
        </authorList>
    </citation>
    <scope>NUCLEOTIDE SEQUENCE</scope>
    <source>
        <strain evidence="1">KCTC 23224</strain>
    </source>
</reference>
<accession>A0A8J3G511</accession>